<name>E1REE2_METP4</name>
<keyword evidence="1" id="KW-1133">Transmembrane helix</keyword>
<keyword evidence="1" id="KW-0812">Transmembrane</keyword>
<keyword evidence="1" id="KW-0472">Membrane</keyword>
<evidence type="ECO:0000313" key="2">
    <source>
        <dbReference type="EMBL" id="ADN37185.1"/>
    </source>
</evidence>
<organism evidence="2 3">
    <name type="scientific">Methanolacinia petrolearia (strain DSM 11571 / OCM 486 / SEBR 4847)</name>
    <name type="common">Methanoplanus petrolearius</name>
    <dbReference type="NCBI Taxonomy" id="679926"/>
    <lineage>
        <taxon>Archaea</taxon>
        <taxon>Methanobacteriati</taxon>
        <taxon>Methanobacteriota</taxon>
        <taxon>Stenosarchaea group</taxon>
        <taxon>Methanomicrobia</taxon>
        <taxon>Methanomicrobiales</taxon>
        <taxon>Methanomicrobiaceae</taxon>
        <taxon>Methanolacinia</taxon>
    </lineage>
</organism>
<protein>
    <recommendedName>
        <fullName evidence="4">Carbohydrate-binding domain-containing protein</fullName>
    </recommendedName>
</protein>
<proteinExistence type="predicted"/>
<dbReference type="EMBL" id="CP002117">
    <property type="protein sequence ID" value="ADN37185.1"/>
    <property type="molecule type" value="Genomic_DNA"/>
</dbReference>
<evidence type="ECO:0000313" key="3">
    <source>
        <dbReference type="Proteomes" id="UP000006565"/>
    </source>
</evidence>
<reference evidence="2 3" key="1">
    <citation type="journal article" date="2010" name="Stand. Genomic Sci.">
        <title>Complete genome sequence of Methanoplanus petrolearius type strain (SEBR 4847).</title>
        <authorList>
            <person name="Brambilla E."/>
            <person name="Djao O.D."/>
            <person name="Daligault H."/>
            <person name="Lapidus A."/>
            <person name="Lucas S."/>
            <person name="Hammon N."/>
            <person name="Nolan M."/>
            <person name="Tice H."/>
            <person name="Cheng J.F."/>
            <person name="Han C."/>
            <person name="Tapia R."/>
            <person name="Goodwin L."/>
            <person name="Pitluck S."/>
            <person name="Liolios K."/>
            <person name="Ivanova N."/>
            <person name="Mavromatis K."/>
            <person name="Mikhailova N."/>
            <person name="Pati A."/>
            <person name="Chen A."/>
            <person name="Palaniappan K."/>
            <person name="Land M."/>
            <person name="Hauser L."/>
            <person name="Chang Y.J."/>
            <person name="Jeffries C.D."/>
            <person name="Rohde M."/>
            <person name="Spring S."/>
            <person name="Sikorski J."/>
            <person name="Goker M."/>
            <person name="Woyke T."/>
            <person name="Bristow J."/>
            <person name="Eisen J.A."/>
            <person name="Markowitz V."/>
            <person name="Hugenholtz P."/>
            <person name="Kyrpides N.C."/>
            <person name="Klenk H.P."/>
        </authorList>
    </citation>
    <scope>NUCLEOTIDE SEQUENCE [LARGE SCALE GENOMIC DNA]</scope>
    <source>
        <strain evidence="3">DSM 11571 / OCM 486 / SEBR 4847</strain>
    </source>
</reference>
<dbReference type="HOGENOM" id="CLU_759949_0_0_2"/>
<keyword evidence="3" id="KW-1185">Reference proteome</keyword>
<dbReference type="Proteomes" id="UP000006565">
    <property type="component" value="Chromosome"/>
</dbReference>
<evidence type="ECO:0000256" key="1">
    <source>
        <dbReference type="SAM" id="Phobius"/>
    </source>
</evidence>
<gene>
    <name evidence="2" type="ordered locus">Mpet_2439</name>
</gene>
<dbReference type="AlphaFoldDB" id="E1REE2"/>
<sequence precursor="true">MNCGEKMQIKLSGLSFIFGLLFFCGVCIAPSCAATEYILSQDTQEMYKNGINHTGPDEAVIIVRDDFTISAVNCSGIESEGSITIKSDTGKILKITVSGSGKTTYGIKGSSVDITGGNIDLRAGGESTDITCGIYSSEGQISISGGTVSATADSSTSHKNKALYAIESVIISGGSVTASAVGGANSFGIDGDGDNGEGGVLISGGVVEVSATGAGTRNFGVDSRFGKVVFSGDSVITIYEDESGENQNYVFNSNVTSITGDEAVVFAGEGSAYKLQKNAVLAQDFALIPGKPFEIPEGLTLAVEKGVDFSTDGAEFQYETKYTNKKGQTVYTSAPVDPDSVATPLSVFGILAGIMAAFGITRRK</sequence>
<accession>E1REE2</accession>
<dbReference type="STRING" id="679926.Mpet_2439"/>
<feature type="transmembrane region" description="Helical" evidence="1">
    <location>
        <begin position="341"/>
        <end position="360"/>
    </location>
</feature>
<evidence type="ECO:0008006" key="4">
    <source>
        <dbReference type="Google" id="ProtNLM"/>
    </source>
</evidence>
<dbReference type="KEGG" id="mpi:Mpet_2439"/>